<dbReference type="InterPro" id="IPR027417">
    <property type="entry name" value="P-loop_NTPase"/>
</dbReference>
<accession>A0AAD7RNQ9</accession>
<dbReference type="PANTHER" id="PTHR14241">
    <property type="entry name" value="INTERFERON-INDUCED PROTEIN 44"/>
    <property type="match status" value="1"/>
</dbReference>
<dbReference type="AlphaFoldDB" id="A0AAD7RNQ9"/>
<evidence type="ECO:0000313" key="2">
    <source>
        <dbReference type="Proteomes" id="UP001221898"/>
    </source>
</evidence>
<name>A0AAD7RNQ9_9TELE</name>
<dbReference type="GO" id="GO:0006955">
    <property type="term" value="P:immune response"/>
    <property type="evidence" value="ECO:0007669"/>
    <property type="project" value="TreeGrafter"/>
</dbReference>
<proteinExistence type="predicted"/>
<gene>
    <name evidence="1" type="ORF">AAFF_G00157550</name>
</gene>
<protein>
    <recommendedName>
        <fullName evidence="3">Interferon-induced protein 44-like</fullName>
    </recommendedName>
</protein>
<evidence type="ECO:0000313" key="1">
    <source>
        <dbReference type="EMBL" id="KAJ8387378.1"/>
    </source>
</evidence>
<organism evidence="1 2">
    <name type="scientific">Aldrovandia affinis</name>
    <dbReference type="NCBI Taxonomy" id="143900"/>
    <lineage>
        <taxon>Eukaryota</taxon>
        <taxon>Metazoa</taxon>
        <taxon>Chordata</taxon>
        <taxon>Craniata</taxon>
        <taxon>Vertebrata</taxon>
        <taxon>Euteleostomi</taxon>
        <taxon>Actinopterygii</taxon>
        <taxon>Neopterygii</taxon>
        <taxon>Teleostei</taxon>
        <taxon>Notacanthiformes</taxon>
        <taxon>Halosauridae</taxon>
        <taxon>Aldrovandia</taxon>
    </lineage>
</organism>
<dbReference type="EMBL" id="JAINUG010000212">
    <property type="protein sequence ID" value="KAJ8387378.1"/>
    <property type="molecule type" value="Genomic_DNA"/>
</dbReference>
<comment type="caution">
    <text evidence="1">The sequence shown here is derived from an EMBL/GenBank/DDBJ whole genome shotgun (WGS) entry which is preliminary data.</text>
</comment>
<dbReference type="Gene3D" id="3.40.50.300">
    <property type="entry name" value="P-loop containing nucleotide triphosphate hydrolases"/>
    <property type="match status" value="1"/>
</dbReference>
<reference evidence="1" key="1">
    <citation type="journal article" date="2023" name="Science">
        <title>Genome structures resolve the early diversification of teleost fishes.</title>
        <authorList>
            <person name="Parey E."/>
            <person name="Louis A."/>
            <person name="Montfort J."/>
            <person name="Bouchez O."/>
            <person name="Roques C."/>
            <person name="Iampietro C."/>
            <person name="Lluch J."/>
            <person name="Castinel A."/>
            <person name="Donnadieu C."/>
            <person name="Desvignes T."/>
            <person name="Floi Bucao C."/>
            <person name="Jouanno E."/>
            <person name="Wen M."/>
            <person name="Mejri S."/>
            <person name="Dirks R."/>
            <person name="Jansen H."/>
            <person name="Henkel C."/>
            <person name="Chen W.J."/>
            <person name="Zahm M."/>
            <person name="Cabau C."/>
            <person name="Klopp C."/>
            <person name="Thompson A.W."/>
            <person name="Robinson-Rechavi M."/>
            <person name="Braasch I."/>
            <person name="Lecointre G."/>
            <person name="Bobe J."/>
            <person name="Postlethwait J.H."/>
            <person name="Berthelot C."/>
            <person name="Roest Crollius H."/>
            <person name="Guiguen Y."/>
        </authorList>
    </citation>
    <scope>NUCLEOTIDE SEQUENCE</scope>
    <source>
        <strain evidence="1">NC1722</strain>
    </source>
</reference>
<evidence type="ECO:0008006" key="3">
    <source>
        <dbReference type="Google" id="ProtNLM"/>
    </source>
</evidence>
<dbReference type="PANTHER" id="PTHR14241:SF1">
    <property type="entry name" value="INTERFERON-INDUCED PROTEIN 44-RELATED"/>
    <property type="match status" value="1"/>
</dbReference>
<dbReference type="SUPFAM" id="SSF52540">
    <property type="entry name" value="P-loop containing nucleoside triphosphate hydrolases"/>
    <property type="match status" value="1"/>
</dbReference>
<dbReference type="Proteomes" id="UP001221898">
    <property type="component" value="Unassembled WGS sequence"/>
</dbReference>
<keyword evidence="2" id="KW-1185">Reference proteome</keyword>
<sequence>MGSSCSEFWTPWREMSWSDREETLEELRTFTSGNPNVGKLRILLNGPVGAGKSSFINSINNIFQGRSTTSALADGIGGGSFTKKYKTHLIKNPNMPGSTYSFAFNDVMGLEGDQGVCTSDIINAMKGHVKEGYKFNPSAPLSQDDSYWYNDSPSLEDQVHCLVTVVDANKIAIMKDEMVKKLREIRLAASNLGKYWIPHVVVITKVDEFCPLVKEDLKRVYKCKFLKEKMDQFSAKVGIPLNCILPVKNYHNVIDLQDDMDELLLKALRQIVNYANDYVKSLP</sequence>